<keyword evidence="17" id="KW-1185">Reference proteome</keyword>
<organism evidence="16 17">
    <name type="scientific">Phenylobacterium montanum</name>
    <dbReference type="NCBI Taxonomy" id="2823693"/>
    <lineage>
        <taxon>Bacteria</taxon>
        <taxon>Pseudomonadati</taxon>
        <taxon>Pseudomonadota</taxon>
        <taxon>Alphaproteobacteria</taxon>
        <taxon>Caulobacterales</taxon>
        <taxon>Caulobacteraceae</taxon>
        <taxon>Phenylobacterium</taxon>
    </lineage>
</organism>
<dbReference type="GO" id="GO:0046677">
    <property type="term" value="P:response to antibiotic"/>
    <property type="evidence" value="ECO:0007669"/>
    <property type="project" value="UniProtKB-KW"/>
</dbReference>
<evidence type="ECO:0000256" key="7">
    <source>
        <dbReference type="ARBA" id="ARBA00022840"/>
    </source>
</evidence>
<dbReference type="GO" id="GO:0022857">
    <property type="term" value="F:transmembrane transporter activity"/>
    <property type="evidence" value="ECO:0007669"/>
    <property type="project" value="TreeGrafter"/>
</dbReference>
<dbReference type="InterPro" id="IPR050250">
    <property type="entry name" value="Macrolide_Exporter_MacB"/>
</dbReference>
<keyword evidence="4" id="KW-0997">Cell inner membrane</keyword>
<keyword evidence="8 14" id="KW-1133">Transmembrane helix</keyword>
<evidence type="ECO:0000256" key="14">
    <source>
        <dbReference type="SAM" id="Phobius"/>
    </source>
</evidence>
<evidence type="ECO:0000256" key="10">
    <source>
        <dbReference type="ARBA" id="ARBA00023251"/>
    </source>
</evidence>
<dbReference type="Pfam" id="PF02687">
    <property type="entry name" value="FtsX"/>
    <property type="match status" value="1"/>
</dbReference>
<evidence type="ECO:0000256" key="5">
    <source>
        <dbReference type="ARBA" id="ARBA00022692"/>
    </source>
</evidence>
<keyword evidence="3" id="KW-1003">Cell membrane</keyword>
<protein>
    <submittedName>
        <fullName evidence="16">ATP-binding cassette domain-containing protein</fullName>
    </submittedName>
</protein>
<reference evidence="16" key="1">
    <citation type="submission" date="2021-04" db="EMBL/GenBank/DDBJ databases">
        <title>The complete genome sequence of Caulobacter sp. S6.</title>
        <authorList>
            <person name="Tang Y."/>
            <person name="Ouyang W."/>
            <person name="Liu Q."/>
            <person name="Huang B."/>
            <person name="Guo Z."/>
            <person name="Lei P."/>
        </authorList>
    </citation>
    <scope>NUCLEOTIDE SEQUENCE</scope>
    <source>
        <strain evidence="16">S6</strain>
    </source>
</reference>
<dbReference type="GO" id="GO:0016887">
    <property type="term" value="F:ATP hydrolysis activity"/>
    <property type="evidence" value="ECO:0007669"/>
    <property type="project" value="InterPro"/>
</dbReference>
<feature type="domain" description="ABC transporter" evidence="15">
    <location>
        <begin position="6"/>
        <end position="248"/>
    </location>
</feature>
<evidence type="ECO:0000313" key="16">
    <source>
        <dbReference type="EMBL" id="QUD87853.1"/>
    </source>
</evidence>
<feature type="transmembrane region" description="Helical" evidence="14">
    <location>
        <begin position="567"/>
        <end position="595"/>
    </location>
</feature>
<sequence length="694" mass="72818">MTAPVIALAGLNRTFKLGETEVRALQDVNLSIEAGEFVAIMGSSGSGKSTLMNIIGCLDQPSEGHYLFEGRDVAGLPEPDLAWIRSQRIGFVFQNFNLLPRTSALENVTLPLLYGEAAALSARERAARGRASLAALGLADRERSTPSQLSGGQQQRVALARALINQPAVLLADEPTGNLDTRTSHEIMDVICRLNREQGVTVILVTHEADIGAYADRLIVMRDGRVVSDQRQNGTKAGEPKAAPPPPSRAGDGSQSGLRTAFLSMVFAAALQALSRNKMRSALTMLGVFIGVAALIAMVAVGDGASAAVKKQLESLGTNMVVVLPGAALGGGVRGGAGSASTLTVADAEALPHEDPAVQRISYMVRRGTQVVYGDQNWSTAVQGVTPTYLDIVSWRIATGEAMTEQQNDSADTVCLIGRTVSLNLFGQGVDPIGATILVKGVPMRVIGLLASKGQTGFGQDQDDVVLIPFNTAERRVLGVAAPQAASDTVSAAYPPAANPFGLSPRLTGYVNSIYVQAAGPDLVGAAIDQVTATLARRHRIQTGQLNDFSVRNLSQIAETQQSSSRVMAALLALVASISLMVGGIGIMNILLVSVTERTREIGIRMAIGARRLQVLLQFLVEAVLLSVTGGAAGVAVGLIASSLISFLAHWPTQVSPPAIVGGFVFSAAVGVFFGFYPARKAARLNPIDALRYE</sequence>
<dbReference type="InterPro" id="IPR017871">
    <property type="entry name" value="ABC_transporter-like_CS"/>
</dbReference>
<gene>
    <name evidence="16" type="ORF">KCG34_22880</name>
</gene>
<keyword evidence="2" id="KW-0813">Transport</keyword>
<dbReference type="SMART" id="SM00382">
    <property type="entry name" value="AAA"/>
    <property type="match status" value="1"/>
</dbReference>
<keyword evidence="7 16" id="KW-0067">ATP-binding</keyword>
<dbReference type="PANTHER" id="PTHR30572">
    <property type="entry name" value="MEMBRANE COMPONENT OF TRANSPORTER-RELATED"/>
    <property type="match status" value="1"/>
</dbReference>
<feature type="transmembrane region" description="Helical" evidence="14">
    <location>
        <begin position="616"/>
        <end position="649"/>
    </location>
</feature>
<dbReference type="InterPro" id="IPR017911">
    <property type="entry name" value="MacB-like_ATP-bd"/>
</dbReference>
<evidence type="ECO:0000259" key="15">
    <source>
        <dbReference type="PROSITE" id="PS50893"/>
    </source>
</evidence>
<dbReference type="RefSeq" id="WP_211937904.1">
    <property type="nucleotide sequence ID" value="NZ_CP073078.1"/>
</dbReference>
<dbReference type="InterPro" id="IPR003439">
    <property type="entry name" value="ABC_transporter-like_ATP-bd"/>
</dbReference>
<dbReference type="AlphaFoldDB" id="A0A975FYL7"/>
<dbReference type="KEGG" id="caul:KCG34_22880"/>
<evidence type="ECO:0000256" key="3">
    <source>
        <dbReference type="ARBA" id="ARBA00022475"/>
    </source>
</evidence>
<evidence type="ECO:0000313" key="17">
    <source>
        <dbReference type="Proteomes" id="UP000676409"/>
    </source>
</evidence>
<dbReference type="InterPro" id="IPR025857">
    <property type="entry name" value="MacB_PCD"/>
</dbReference>
<keyword evidence="6" id="KW-0547">Nucleotide-binding</keyword>
<evidence type="ECO:0000256" key="12">
    <source>
        <dbReference type="ARBA" id="ARBA00038388"/>
    </source>
</evidence>
<dbReference type="PROSITE" id="PS00211">
    <property type="entry name" value="ABC_TRANSPORTER_1"/>
    <property type="match status" value="1"/>
</dbReference>
<dbReference type="InterPro" id="IPR003838">
    <property type="entry name" value="ABC3_permease_C"/>
</dbReference>
<feature type="transmembrane region" description="Helical" evidence="14">
    <location>
        <begin position="655"/>
        <end position="677"/>
    </location>
</feature>
<evidence type="ECO:0000256" key="8">
    <source>
        <dbReference type="ARBA" id="ARBA00022989"/>
    </source>
</evidence>
<dbReference type="GO" id="GO:0005886">
    <property type="term" value="C:plasma membrane"/>
    <property type="evidence" value="ECO:0007669"/>
    <property type="project" value="UniProtKB-SubCell"/>
</dbReference>
<dbReference type="InterPro" id="IPR003593">
    <property type="entry name" value="AAA+_ATPase"/>
</dbReference>
<comment type="similarity">
    <text evidence="12">Belongs to the ABC transporter superfamily. Macrolide exporter (TC 3.A.1.122) family.</text>
</comment>
<comment type="subcellular location">
    <subcellularLocation>
        <location evidence="1">Cell inner membrane</location>
        <topology evidence="1">Multi-pass membrane protein</topology>
    </subcellularLocation>
</comment>
<keyword evidence="5 14" id="KW-0812">Transmembrane</keyword>
<dbReference type="InterPro" id="IPR027417">
    <property type="entry name" value="P-loop_NTPase"/>
</dbReference>
<dbReference type="PANTHER" id="PTHR30572:SF4">
    <property type="entry name" value="ABC TRANSPORTER PERMEASE YTRF"/>
    <property type="match status" value="1"/>
</dbReference>
<evidence type="ECO:0000256" key="9">
    <source>
        <dbReference type="ARBA" id="ARBA00023136"/>
    </source>
</evidence>
<keyword evidence="10" id="KW-0046">Antibiotic resistance</keyword>
<feature type="region of interest" description="Disordered" evidence="13">
    <location>
        <begin position="229"/>
        <end position="255"/>
    </location>
</feature>
<accession>A0A975FYL7</accession>
<dbReference type="Pfam" id="PF00005">
    <property type="entry name" value="ABC_tran"/>
    <property type="match status" value="1"/>
</dbReference>
<evidence type="ECO:0000256" key="1">
    <source>
        <dbReference type="ARBA" id="ARBA00004429"/>
    </source>
</evidence>
<name>A0A975FYL7_9CAUL</name>
<dbReference type="GO" id="GO:0098796">
    <property type="term" value="C:membrane protein complex"/>
    <property type="evidence" value="ECO:0007669"/>
    <property type="project" value="UniProtKB-ARBA"/>
</dbReference>
<proteinExistence type="inferred from homology"/>
<comment type="similarity">
    <text evidence="11">Belongs to the ABC-4 integral membrane protein family.</text>
</comment>
<evidence type="ECO:0000256" key="6">
    <source>
        <dbReference type="ARBA" id="ARBA00022741"/>
    </source>
</evidence>
<dbReference type="PROSITE" id="PS50893">
    <property type="entry name" value="ABC_TRANSPORTER_2"/>
    <property type="match status" value="1"/>
</dbReference>
<keyword evidence="9 14" id="KW-0472">Membrane</keyword>
<dbReference type="FunFam" id="3.40.50.300:FF:000032">
    <property type="entry name" value="Export ABC transporter ATP-binding protein"/>
    <property type="match status" value="1"/>
</dbReference>
<dbReference type="SUPFAM" id="SSF52540">
    <property type="entry name" value="P-loop containing nucleoside triphosphate hydrolases"/>
    <property type="match status" value="1"/>
</dbReference>
<feature type="transmembrane region" description="Helical" evidence="14">
    <location>
        <begin position="282"/>
        <end position="302"/>
    </location>
</feature>
<dbReference type="CDD" id="cd03255">
    <property type="entry name" value="ABC_MJ0796_LolCDE_FtsE"/>
    <property type="match status" value="1"/>
</dbReference>
<dbReference type="Proteomes" id="UP000676409">
    <property type="component" value="Chromosome"/>
</dbReference>
<evidence type="ECO:0000256" key="4">
    <source>
        <dbReference type="ARBA" id="ARBA00022519"/>
    </source>
</evidence>
<evidence type="ECO:0000256" key="2">
    <source>
        <dbReference type="ARBA" id="ARBA00022448"/>
    </source>
</evidence>
<dbReference type="GO" id="GO:0005524">
    <property type="term" value="F:ATP binding"/>
    <property type="evidence" value="ECO:0007669"/>
    <property type="project" value="UniProtKB-KW"/>
</dbReference>
<evidence type="ECO:0000256" key="13">
    <source>
        <dbReference type="SAM" id="MobiDB-lite"/>
    </source>
</evidence>
<dbReference type="Gene3D" id="3.40.50.300">
    <property type="entry name" value="P-loop containing nucleotide triphosphate hydrolases"/>
    <property type="match status" value="1"/>
</dbReference>
<dbReference type="EMBL" id="CP073078">
    <property type="protein sequence ID" value="QUD87853.1"/>
    <property type="molecule type" value="Genomic_DNA"/>
</dbReference>
<dbReference type="Pfam" id="PF12704">
    <property type="entry name" value="MacB_PCD"/>
    <property type="match status" value="1"/>
</dbReference>
<evidence type="ECO:0000256" key="11">
    <source>
        <dbReference type="ARBA" id="ARBA00038076"/>
    </source>
</evidence>